<gene>
    <name evidence="3" type="ORF">ACFS6J_06175</name>
</gene>
<dbReference type="PANTHER" id="PTHR33308:SF9">
    <property type="entry name" value="PEPTIDOGLYCAN HYDROLASE FLGJ"/>
    <property type="match status" value="1"/>
</dbReference>
<protein>
    <submittedName>
        <fullName evidence="3">Glycoside hydrolase family 73 protein</fullName>
    </submittedName>
</protein>
<dbReference type="Gene3D" id="2.10.70.40">
    <property type="entry name" value="peptidoglycan hydrolase"/>
    <property type="match status" value="1"/>
</dbReference>
<evidence type="ECO:0000259" key="2">
    <source>
        <dbReference type="SMART" id="SM00047"/>
    </source>
</evidence>
<comment type="caution">
    <text evidence="3">The sequence shown here is derived from an EMBL/GenBank/DDBJ whole genome shotgun (WGS) entry which is preliminary data.</text>
</comment>
<sequence>MTRQEYIKLIAPVAQKVCNGTGLFASLLIAQAIVESHNGAKNTLSLLASKYHNHFGIKSSKGWTGAVVNLRTREVFSNKDVYIKDGFRAYPSLEAGFADRNRFLTVNQRYTRAGLFSAKTPEQQAIALQVAGYATDPNYAKVLGQVINGSGNLKQYDV</sequence>
<feature type="domain" description="Mannosyl-glycoprotein endo-beta-N-acetylglucosamidase-like" evidence="2">
    <location>
        <begin position="2"/>
        <end position="157"/>
    </location>
</feature>
<name>A0ABW6AZA7_9SPHI</name>
<dbReference type="Gene3D" id="1.10.530.10">
    <property type="match status" value="1"/>
</dbReference>
<dbReference type="Pfam" id="PF01832">
    <property type="entry name" value="Glucosaminidase"/>
    <property type="match status" value="1"/>
</dbReference>
<dbReference type="EMBL" id="JBHUPA010000002">
    <property type="protein sequence ID" value="MFD2961361.1"/>
    <property type="molecule type" value="Genomic_DNA"/>
</dbReference>
<dbReference type="Proteomes" id="UP001597560">
    <property type="component" value="Unassembled WGS sequence"/>
</dbReference>
<evidence type="ECO:0000313" key="4">
    <source>
        <dbReference type="Proteomes" id="UP001597560"/>
    </source>
</evidence>
<keyword evidence="1 3" id="KW-0378">Hydrolase</keyword>
<dbReference type="RefSeq" id="WP_377609508.1">
    <property type="nucleotide sequence ID" value="NZ_JBHUPA010000002.1"/>
</dbReference>
<dbReference type="PRINTS" id="PR01002">
    <property type="entry name" value="FLGFLGJ"/>
</dbReference>
<evidence type="ECO:0000256" key="1">
    <source>
        <dbReference type="ARBA" id="ARBA00022801"/>
    </source>
</evidence>
<accession>A0ABW6AZA7</accession>
<proteinExistence type="predicted"/>
<dbReference type="InterPro" id="IPR002901">
    <property type="entry name" value="MGlyc_endo_b_GlcNAc-like_dom"/>
</dbReference>
<dbReference type="SMART" id="SM00047">
    <property type="entry name" value="LYZ2"/>
    <property type="match status" value="1"/>
</dbReference>
<reference evidence="4" key="1">
    <citation type="journal article" date="2019" name="Int. J. Syst. Evol. Microbiol.">
        <title>The Global Catalogue of Microorganisms (GCM) 10K type strain sequencing project: providing services to taxonomists for standard genome sequencing and annotation.</title>
        <authorList>
            <consortium name="The Broad Institute Genomics Platform"/>
            <consortium name="The Broad Institute Genome Sequencing Center for Infectious Disease"/>
            <person name="Wu L."/>
            <person name="Ma J."/>
        </authorList>
    </citation>
    <scope>NUCLEOTIDE SEQUENCE [LARGE SCALE GENOMIC DNA]</scope>
    <source>
        <strain evidence="4">KCTC 23098</strain>
    </source>
</reference>
<evidence type="ECO:0000313" key="3">
    <source>
        <dbReference type="EMBL" id="MFD2961361.1"/>
    </source>
</evidence>
<dbReference type="GO" id="GO:0016787">
    <property type="term" value="F:hydrolase activity"/>
    <property type="evidence" value="ECO:0007669"/>
    <property type="project" value="UniProtKB-KW"/>
</dbReference>
<organism evidence="3 4">
    <name type="scientific">Olivibacter jilunii</name>
    <dbReference type="NCBI Taxonomy" id="985016"/>
    <lineage>
        <taxon>Bacteria</taxon>
        <taxon>Pseudomonadati</taxon>
        <taxon>Bacteroidota</taxon>
        <taxon>Sphingobacteriia</taxon>
        <taxon>Sphingobacteriales</taxon>
        <taxon>Sphingobacteriaceae</taxon>
        <taxon>Olivibacter</taxon>
    </lineage>
</organism>
<dbReference type="PANTHER" id="PTHR33308">
    <property type="entry name" value="PEPTIDOGLYCAN HYDROLASE FLGJ"/>
    <property type="match status" value="1"/>
</dbReference>
<keyword evidence="4" id="KW-1185">Reference proteome</keyword>
<dbReference type="InterPro" id="IPR051056">
    <property type="entry name" value="Glycosyl_Hydrolase_73"/>
</dbReference>